<keyword evidence="2" id="KW-1185">Reference proteome</keyword>
<name>A0AAE0A3U2_9ROSI</name>
<gene>
    <name evidence="1" type="ORF">Dsin_023094</name>
</gene>
<comment type="caution">
    <text evidence="1">The sequence shown here is derived from an EMBL/GenBank/DDBJ whole genome shotgun (WGS) entry which is preliminary data.</text>
</comment>
<proteinExistence type="predicted"/>
<dbReference type="PANTHER" id="PTHR33710:SF64">
    <property type="entry name" value="ENDONUCLEASE_EXONUCLEASE_PHOSPHATASE DOMAIN-CONTAINING PROTEIN"/>
    <property type="match status" value="1"/>
</dbReference>
<dbReference type="AlphaFoldDB" id="A0AAE0A3U2"/>
<dbReference type="Proteomes" id="UP001281410">
    <property type="component" value="Unassembled WGS sequence"/>
</dbReference>
<dbReference type="Gene3D" id="3.60.10.10">
    <property type="entry name" value="Endonuclease/exonuclease/phosphatase"/>
    <property type="match status" value="1"/>
</dbReference>
<evidence type="ECO:0000313" key="2">
    <source>
        <dbReference type="Proteomes" id="UP001281410"/>
    </source>
</evidence>
<protein>
    <recommendedName>
        <fullName evidence="3">Reverse transcriptase</fullName>
    </recommendedName>
</protein>
<sequence length="250" mass="28965">MSYTWSNNREEEAWARLDRFLLSPTILLWFPNLFQPGMPRSLSDHNPVLIGVSPVSGGPFPFRFLNWWLEEKDMTDDAIKGWTNCVMSGTKGCVLFSKAKAVKMRSNNWVLASKGSMIQPSAVEKKLEVIDRMAAVEGWTVLLKGERSKLLEELWKSYRREEQTWRQKSLINWLVEGDKNTKKFHSVANGRKRRNFISDISFQGIKILDPTILRSNIFSFFELTFRRSIGKDLKCMSSTLKSFMRLRASV</sequence>
<evidence type="ECO:0008006" key="3">
    <source>
        <dbReference type="Google" id="ProtNLM"/>
    </source>
</evidence>
<dbReference type="InterPro" id="IPR036691">
    <property type="entry name" value="Endo/exonu/phosph_ase_sf"/>
</dbReference>
<dbReference type="PANTHER" id="PTHR33710">
    <property type="entry name" value="BNAC02G09200D PROTEIN"/>
    <property type="match status" value="1"/>
</dbReference>
<reference evidence="1" key="1">
    <citation type="journal article" date="2023" name="Plant J.">
        <title>Genome sequences and population genomics provide insights into the demographic history, inbreeding, and mutation load of two 'living fossil' tree species of Dipteronia.</title>
        <authorList>
            <person name="Feng Y."/>
            <person name="Comes H.P."/>
            <person name="Chen J."/>
            <person name="Zhu S."/>
            <person name="Lu R."/>
            <person name="Zhang X."/>
            <person name="Li P."/>
            <person name="Qiu J."/>
            <person name="Olsen K.M."/>
            <person name="Qiu Y."/>
        </authorList>
    </citation>
    <scope>NUCLEOTIDE SEQUENCE</scope>
    <source>
        <strain evidence="1">NBL</strain>
    </source>
</reference>
<dbReference type="EMBL" id="JANJYJ010000007">
    <property type="protein sequence ID" value="KAK3199679.1"/>
    <property type="molecule type" value="Genomic_DNA"/>
</dbReference>
<dbReference type="SUPFAM" id="SSF56219">
    <property type="entry name" value="DNase I-like"/>
    <property type="match status" value="1"/>
</dbReference>
<organism evidence="1 2">
    <name type="scientific">Dipteronia sinensis</name>
    <dbReference type="NCBI Taxonomy" id="43782"/>
    <lineage>
        <taxon>Eukaryota</taxon>
        <taxon>Viridiplantae</taxon>
        <taxon>Streptophyta</taxon>
        <taxon>Embryophyta</taxon>
        <taxon>Tracheophyta</taxon>
        <taxon>Spermatophyta</taxon>
        <taxon>Magnoliopsida</taxon>
        <taxon>eudicotyledons</taxon>
        <taxon>Gunneridae</taxon>
        <taxon>Pentapetalae</taxon>
        <taxon>rosids</taxon>
        <taxon>malvids</taxon>
        <taxon>Sapindales</taxon>
        <taxon>Sapindaceae</taxon>
        <taxon>Hippocastanoideae</taxon>
        <taxon>Acereae</taxon>
        <taxon>Dipteronia</taxon>
    </lineage>
</organism>
<evidence type="ECO:0000313" key="1">
    <source>
        <dbReference type="EMBL" id="KAK3199679.1"/>
    </source>
</evidence>
<accession>A0AAE0A3U2</accession>